<feature type="transmembrane region" description="Helical" evidence="8">
    <location>
        <begin position="200"/>
        <end position="219"/>
    </location>
</feature>
<keyword evidence="7 8" id="KW-0472">Membrane</keyword>
<dbReference type="PANTHER" id="PTHR11040">
    <property type="entry name" value="ZINC/IRON TRANSPORTER"/>
    <property type="match status" value="1"/>
</dbReference>
<keyword evidence="3" id="KW-1003">Cell membrane</keyword>
<dbReference type="Pfam" id="PF02535">
    <property type="entry name" value="Zip"/>
    <property type="match status" value="1"/>
</dbReference>
<dbReference type="InterPro" id="IPR003689">
    <property type="entry name" value="ZIP"/>
</dbReference>
<dbReference type="EMBL" id="FMJC01000002">
    <property type="protein sequence ID" value="SCM72222.1"/>
    <property type="molecule type" value="Genomic_DNA"/>
</dbReference>
<accession>A0A212L3S2</accession>
<dbReference type="GO" id="GO:0005385">
    <property type="term" value="F:zinc ion transmembrane transporter activity"/>
    <property type="evidence" value="ECO:0007669"/>
    <property type="project" value="TreeGrafter"/>
</dbReference>
<evidence type="ECO:0000313" key="9">
    <source>
        <dbReference type="EMBL" id="SCM72222.1"/>
    </source>
</evidence>
<evidence type="ECO:0000256" key="6">
    <source>
        <dbReference type="ARBA" id="ARBA00022989"/>
    </source>
</evidence>
<proteinExistence type="inferred from homology"/>
<reference evidence="9" key="1">
    <citation type="submission" date="2016-08" db="EMBL/GenBank/DDBJ databases">
        <authorList>
            <person name="Seilhamer J.J."/>
        </authorList>
    </citation>
    <scope>NUCLEOTIDE SEQUENCE</scope>
    <source>
        <strain evidence="9">86-1</strain>
    </source>
</reference>
<evidence type="ECO:0000256" key="7">
    <source>
        <dbReference type="ARBA" id="ARBA00023136"/>
    </source>
</evidence>
<comment type="similarity">
    <text evidence="2">Belongs to the ZIP transporter (TC 2.A.5) family.</text>
</comment>
<feature type="transmembrane region" description="Helical" evidence="8">
    <location>
        <begin position="50"/>
        <end position="71"/>
    </location>
</feature>
<comment type="subcellular location">
    <subcellularLocation>
        <location evidence="1">Cell membrane</location>
        <topology evidence="1">Multi-pass membrane protein</topology>
    </subcellularLocation>
</comment>
<keyword evidence="6 8" id="KW-1133">Transmembrane helix</keyword>
<organism evidence="9">
    <name type="scientific">uncultured Desulfovibrio sp</name>
    <dbReference type="NCBI Taxonomy" id="167968"/>
    <lineage>
        <taxon>Bacteria</taxon>
        <taxon>Pseudomonadati</taxon>
        <taxon>Thermodesulfobacteriota</taxon>
        <taxon>Desulfovibrionia</taxon>
        <taxon>Desulfovibrionales</taxon>
        <taxon>Desulfovibrionaceae</taxon>
        <taxon>Desulfovibrio</taxon>
        <taxon>environmental samples</taxon>
    </lineage>
</organism>
<feature type="transmembrane region" description="Helical" evidence="8">
    <location>
        <begin position="12"/>
        <end position="38"/>
    </location>
</feature>
<keyword evidence="4 8" id="KW-0812">Transmembrane</keyword>
<keyword evidence="5" id="KW-0862">Zinc</keyword>
<dbReference type="GO" id="GO:0005886">
    <property type="term" value="C:plasma membrane"/>
    <property type="evidence" value="ECO:0007669"/>
    <property type="project" value="UniProtKB-SubCell"/>
</dbReference>
<protein>
    <submittedName>
        <fullName evidence="9">Zinc/iron permease</fullName>
    </submittedName>
</protein>
<feature type="transmembrane region" description="Helical" evidence="8">
    <location>
        <begin position="83"/>
        <end position="104"/>
    </location>
</feature>
<evidence type="ECO:0000256" key="5">
    <source>
        <dbReference type="ARBA" id="ARBA00022833"/>
    </source>
</evidence>
<evidence type="ECO:0000256" key="2">
    <source>
        <dbReference type="ARBA" id="ARBA00006939"/>
    </source>
</evidence>
<dbReference type="PANTHER" id="PTHR11040:SF211">
    <property type="entry name" value="ZINC TRANSPORTER ZIP11"/>
    <property type="match status" value="1"/>
</dbReference>
<evidence type="ECO:0000256" key="3">
    <source>
        <dbReference type="ARBA" id="ARBA00022475"/>
    </source>
</evidence>
<feature type="transmembrane region" description="Helical" evidence="8">
    <location>
        <begin position="256"/>
        <end position="278"/>
    </location>
</feature>
<dbReference type="AlphaFoldDB" id="A0A212L3S2"/>
<gene>
    <name evidence="9" type="ORF">KL86DES1_20471</name>
</gene>
<evidence type="ECO:0000256" key="8">
    <source>
        <dbReference type="SAM" id="Phobius"/>
    </source>
</evidence>
<sequence>MELASSSVQSLILHPLVQALVAGILSWLSVTLGAAFIFTRREFSRKAMDCLLGAAGGMMLGAAFFGLLQPAMEMAGHMGRLGFVPVVFGLLLGAAFLLLLDRALPHLHLVQGTTEGISTSWRRSVLLVTAMALHHIPEGLAIGVGYGAAAAENSLLGNIESLGMSTALVLTVSIMLQNLPEGMVVSTALRAEGYSAKKSFFYGMLSGVTAPMGAVPGALAAGVTAGILPVALAFAAGAMIYVVFEEVIPEANASGNGNAASVSCICGVCLVMALTTLLR</sequence>
<dbReference type="RefSeq" id="WP_179980105.1">
    <property type="nucleotide sequence ID" value="NZ_LT608333.1"/>
</dbReference>
<evidence type="ECO:0000256" key="1">
    <source>
        <dbReference type="ARBA" id="ARBA00004651"/>
    </source>
</evidence>
<evidence type="ECO:0000256" key="4">
    <source>
        <dbReference type="ARBA" id="ARBA00022692"/>
    </source>
</evidence>
<name>A0A212L3S2_9BACT</name>
<feature type="transmembrane region" description="Helical" evidence="8">
    <location>
        <begin position="225"/>
        <end position="244"/>
    </location>
</feature>